<dbReference type="Gene3D" id="1.10.3470.10">
    <property type="entry name" value="ABC transporter involved in vitamin B12 uptake, BtuC"/>
    <property type="match status" value="1"/>
</dbReference>
<keyword evidence="6 8" id="KW-1133">Transmembrane helix</keyword>
<comment type="subcellular location">
    <subcellularLocation>
        <location evidence="1">Cell membrane</location>
        <topology evidence="1">Multi-pass membrane protein</topology>
    </subcellularLocation>
</comment>
<keyword evidence="10" id="KW-1185">Reference proteome</keyword>
<gene>
    <name evidence="9" type="ORF">JOF47_000005</name>
</gene>
<dbReference type="Pfam" id="PF01032">
    <property type="entry name" value="FecCD"/>
    <property type="match status" value="1"/>
</dbReference>
<dbReference type="PANTHER" id="PTHR30472">
    <property type="entry name" value="FERRIC ENTEROBACTIN TRANSPORT SYSTEM PERMEASE PROTEIN"/>
    <property type="match status" value="1"/>
</dbReference>
<comment type="caution">
    <text evidence="9">The sequence shown here is derived from an EMBL/GenBank/DDBJ whole genome shotgun (WGS) entry which is preliminary data.</text>
</comment>
<dbReference type="Proteomes" id="UP001296993">
    <property type="component" value="Unassembled WGS sequence"/>
</dbReference>
<name>A0ABS4X7Q3_9MICC</name>
<evidence type="ECO:0000256" key="4">
    <source>
        <dbReference type="ARBA" id="ARBA00022475"/>
    </source>
</evidence>
<evidence type="ECO:0000256" key="7">
    <source>
        <dbReference type="ARBA" id="ARBA00023136"/>
    </source>
</evidence>
<comment type="similarity">
    <text evidence="2">Belongs to the binding-protein-dependent transport system permease family. FecCD subfamily.</text>
</comment>
<evidence type="ECO:0000256" key="2">
    <source>
        <dbReference type="ARBA" id="ARBA00007935"/>
    </source>
</evidence>
<feature type="transmembrane region" description="Helical" evidence="8">
    <location>
        <begin position="235"/>
        <end position="258"/>
    </location>
</feature>
<feature type="transmembrane region" description="Helical" evidence="8">
    <location>
        <begin position="191"/>
        <end position="215"/>
    </location>
</feature>
<feature type="transmembrane region" description="Helical" evidence="8">
    <location>
        <begin position="279"/>
        <end position="306"/>
    </location>
</feature>
<sequence>MASPTSAAANPKNPQGVLEYAVVPGAAAPDAKTPGCPPASEAPRTKVRRASLLAGFVIVLVLLALASLAVGSKHIDLSTVLDALLHPDGSADHAIIRDSRVPRAILGVLAGTALGIAGALVQSMTRNALAEPGILGVNAGASLAIVIAVGTFGVNGFGGYVWFAFGGAVLATGAVYLVGMAGARSSDPVRLVLAGVALGAVLSGIGTALALVHPAAFDQLRAWTIGSLEGRSADVLAPLALAVLAGVVLAAFTGRSLNALALGDDTALALGYKVGRARVLILLAVTVLAGAATAAVGAISFLGLMAPHLARRFSGPDARWMLAFTAVLAPIILLLADVLGRVLIPGELEAGVVCAFVGAPVLVMLARRRKPVAV</sequence>
<evidence type="ECO:0000256" key="5">
    <source>
        <dbReference type="ARBA" id="ARBA00022692"/>
    </source>
</evidence>
<reference evidence="9 10" key="1">
    <citation type="submission" date="2021-03" db="EMBL/GenBank/DDBJ databases">
        <title>Sequencing the genomes of 1000 actinobacteria strains.</title>
        <authorList>
            <person name="Klenk H.-P."/>
        </authorList>
    </citation>
    <scope>NUCLEOTIDE SEQUENCE [LARGE SCALE GENOMIC DNA]</scope>
    <source>
        <strain evidence="9 10">DSM 15797</strain>
    </source>
</reference>
<accession>A0ABS4X7Q3</accession>
<evidence type="ECO:0000256" key="8">
    <source>
        <dbReference type="SAM" id="Phobius"/>
    </source>
</evidence>
<proteinExistence type="inferred from homology"/>
<dbReference type="RefSeq" id="WP_209995132.1">
    <property type="nucleotide sequence ID" value="NZ_BAAAJY010000008.1"/>
</dbReference>
<dbReference type="EMBL" id="JAGIOF010000001">
    <property type="protein sequence ID" value="MBP2384494.1"/>
    <property type="molecule type" value="Genomic_DNA"/>
</dbReference>
<keyword evidence="3" id="KW-0813">Transport</keyword>
<dbReference type="SUPFAM" id="SSF81345">
    <property type="entry name" value="ABC transporter involved in vitamin B12 uptake, BtuC"/>
    <property type="match status" value="1"/>
</dbReference>
<evidence type="ECO:0000256" key="1">
    <source>
        <dbReference type="ARBA" id="ARBA00004651"/>
    </source>
</evidence>
<dbReference type="CDD" id="cd06550">
    <property type="entry name" value="TM_ABC_iron-siderophores_like"/>
    <property type="match status" value="1"/>
</dbReference>
<feature type="transmembrane region" description="Helical" evidence="8">
    <location>
        <begin position="50"/>
        <end position="70"/>
    </location>
</feature>
<evidence type="ECO:0000256" key="6">
    <source>
        <dbReference type="ARBA" id="ARBA00022989"/>
    </source>
</evidence>
<keyword evidence="7 8" id="KW-0472">Membrane</keyword>
<protein>
    <submittedName>
        <fullName evidence="9">Iron complex transport system permease protein</fullName>
    </submittedName>
</protein>
<keyword evidence="5 8" id="KW-0812">Transmembrane</keyword>
<organism evidence="9 10">
    <name type="scientific">Paeniglutamicibacter kerguelensis</name>
    <dbReference type="NCBI Taxonomy" id="254788"/>
    <lineage>
        <taxon>Bacteria</taxon>
        <taxon>Bacillati</taxon>
        <taxon>Actinomycetota</taxon>
        <taxon>Actinomycetes</taxon>
        <taxon>Micrococcales</taxon>
        <taxon>Micrococcaceae</taxon>
        <taxon>Paeniglutamicibacter</taxon>
    </lineage>
</organism>
<evidence type="ECO:0000313" key="10">
    <source>
        <dbReference type="Proteomes" id="UP001296993"/>
    </source>
</evidence>
<feature type="transmembrane region" description="Helical" evidence="8">
    <location>
        <begin position="318"/>
        <end position="336"/>
    </location>
</feature>
<evidence type="ECO:0000256" key="3">
    <source>
        <dbReference type="ARBA" id="ARBA00022448"/>
    </source>
</evidence>
<feature type="transmembrane region" description="Helical" evidence="8">
    <location>
        <begin position="133"/>
        <end position="154"/>
    </location>
</feature>
<feature type="transmembrane region" description="Helical" evidence="8">
    <location>
        <begin position="160"/>
        <end position="179"/>
    </location>
</feature>
<dbReference type="InterPro" id="IPR000522">
    <property type="entry name" value="ABC_transptr_permease_BtuC"/>
</dbReference>
<dbReference type="PANTHER" id="PTHR30472:SF1">
    <property type="entry name" value="FE(3+) DICITRATE TRANSPORT SYSTEM PERMEASE PROTEIN FECC-RELATED"/>
    <property type="match status" value="1"/>
</dbReference>
<keyword evidence="4" id="KW-1003">Cell membrane</keyword>
<feature type="transmembrane region" description="Helical" evidence="8">
    <location>
        <begin position="104"/>
        <end position="121"/>
    </location>
</feature>
<feature type="transmembrane region" description="Helical" evidence="8">
    <location>
        <begin position="348"/>
        <end position="366"/>
    </location>
</feature>
<evidence type="ECO:0000313" key="9">
    <source>
        <dbReference type="EMBL" id="MBP2384494.1"/>
    </source>
</evidence>
<dbReference type="InterPro" id="IPR037294">
    <property type="entry name" value="ABC_BtuC-like"/>
</dbReference>